<dbReference type="Pfam" id="PF09970">
    <property type="entry name" value="DUF2204"/>
    <property type="match status" value="1"/>
</dbReference>
<sequence length="150" mass="16323">MLFNPDFKDMLLALSGARIDFLLVGAYAVAAHGHPRATGDLDLWVRPDTETAPKVYRVLAEFGAPLQDLTIDDLARPGMVFQIGVEPSRIDILTAISGVEFDDAWANRLSVEMDSIQLSVIGRADLIVNKRACGRPKDIADAESLDPTDS</sequence>
<dbReference type="RefSeq" id="WP_007324744.1">
    <property type="nucleotide sequence ID" value="NZ_AFAR01000047.1"/>
</dbReference>
<dbReference type="Proteomes" id="UP000006222">
    <property type="component" value="Unassembled WGS sequence"/>
</dbReference>
<dbReference type="InterPro" id="IPR018700">
    <property type="entry name" value="DUF2204"/>
</dbReference>
<name>F2AM77_RHOBT</name>
<protein>
    <recommendedName>
        <fullName evidence="3">Nucleotidyltransferase family protein</fullName>
    </recommendedName>
</protein>
<evidence type="ECO:0008006" key="3">
    <source>
        <dbReference type="Google" id="ProtNLM"/>
    </source>
</evidence>
<dbReference type="InterPro" id="IPR043519">
    <property type="entry name" value="NT_sf"/>
</dbReference>
<dbReference type="PATRIC" id="fig|991778.3.peg.812"/>
<accession>F2AM77</accession>
<proteinExistence type="predicted"/>
<dbReference type="EMBL" id="AFAR01000047">
    <property type="protein sequence ID" value="EGF29229.1"/>
    <property type="molecule type" value="Genomic_DNA"/>
</dbReference>
<evidence type="ECO:0000313" key="2">
    <source>
        <dbReference type="Proteomes" id="UP000006222"/>
    </source>
</evidence>
<reference evidence="1 2" key="1">
    <citation type="journal article" date="2013" name="Mar. Genomics">
        <title>Expression of sulfatases in Rhodopirellula baltica and the diversity of sulfatases in the genus Rhodopirellula.</title>
        <authorList>
            <person name="Wegner C.E."/>
            <person name="Richter-Heitmann T."/>
            <person name="Klindworth A."/>
            <person name="Klockow C."/>
            <person name="Richter M."/>
            <person name="Achstetter T."/>
            <person name="Glockner F.O."/>
            <person name="Harder J."/>
        </authorList>
    </citation>
    <scope>NUCLEOTIDE SEQUENCE [LARGE SCALE GENOMIC DNA]</scope>
    <source>
        <strain evidence="1 2">WH47</strain>
    </source>
</reference>
<gene>
    <name evidence="1" type="ORF">RBWH47_02637</name>
</gene>
<evidence type="ECO:0000313" key="1">
    <source>
        <dbReference type="EMBL" id="EGF29229.1"/>
    </source>
</evidence>
<dbReference type="SUPFAM" id="SSF81301">
    <property type="entry name" value="Nucleotidyltransferase"/>
    <property type="match status" value="1"/>
</dbReference>
<organism evidence="1 2">
    <name type="scientific">Rhodopirellula baltica WH47</name>
    <dbReference type="NCBI Taxonomy" id="991778"/>
    <lineage>
        <taxon>Bacteria</taxon>
        <taxon>Pseudomonadati</taxon>
        <taxon>Planctomycetota</taxon>
        <taxon>Planctomycetia</taxon>
        <taxon>Pirellulales</taxon>
        <taxon>Pirellulaceae</taxon>
        <taxon>Rhodopirellula</taxon>
    </lineage>
</organism>
<dbReference type="AlphaFoldDB" id="F2AM77"/>
<comment type="caution">
    <text evidence="1">The sequence shown here is derived from an EMBL/GenBank/DDBJ whole genome shotgun (WGS) entry which is preliminary data.</text>
</comment>
<dbReference type="Gene3D" id="3.30.460.40">
    <property type="match status" value="1"/>
</dbReference>